<gene>
    <name evidence="3" type="ORF">H7K45_01895</name>
</gene>
<name>A0A9X2YYQ3_9MYCO</name>
<feature type="transmembrane region" description="Helical" evidence="2">
    <location>
        <begin position="144"/>
        <end position="168"/>
    </location>
</feature>
<feature type="compositionally biased region" description="Polar residues" evidence="1">
    <location>
        <begin position="285"/>
        <end position="299"/>
    </location>
</feature>
<protein>
    <submittedName>
        <fullName evidence="3">DUF5336 domain-containing protein</fullName>
    </submittedName>
</protein>
<feature type="region of interest" description="Disordered" evidence="1">
    <location>
        <begin position="1"/>
        <end position="35"/>
    </location>
</feature>
<dbReference type="AlphaFoldDB" id="A0A9X2YYQ3"/>
<feature type="compositionally biased region" description="Low complexity" evidence="1">
    <location>
        <begin position="1"/>
        <end position="20"/>
    </location>
</feature>
<reference evidence="3" key="2">
    <citation type="journal article" date="2022" name="BMC Genomics">
        <title>Comparative genome analysis of mycobacteria focusing on tRNA and non-coding RNA.</title>
        <authorList>
            <person name="Behra P.R.K."/>
            <person name="Pettersson B.M.F."/>
            <person name="Ramesh M."/>
            <person name="Das S."/>
            <person name="Dasgupta S."/>
            <person name="Kirsebom L.A."/>
        </authorList>
    </citation>
    <scope>NUCLEOTIDE SEQUENCE</scope>
    <source>
        <strain evidence="3">DSM 44838</strain>
    </source>
</reference>
<feature type="compositionally biased region" description="Low complexity" evidence="1">
    <location>
        <begin position="300"/>
        <end position="309"/>
    </location>
</feature>
<feature type="compositionally biased region" description="Low complexity" evidence="1">
    <location>
        <begin position="241"/>
        <end position="267"/>
    </location>
</feature>
<keyword evidence="2" id="KW-1133">Transmembrane helix</keyword>
<evidence type="ECO:0000313" key="4">
    <source>
        <dbReference type="Proteomes" id="UP001141629"/>
    </source>
</evidence>
<reference evidence="3" key="1">
    <citation type="submission" date="2020-07" db="EMBL/GenBank/DDBJ databases">
        <authorList>
            <person name="Pettersson B.M.F."/>
            <person name="Behra P.R.K."/>
            <person name="Ramesh M."/>
            <person name="Das S."/>
            <person name="Dasgupta S."/>
            <person name="Kirsebom L.A."/>
        </authorList>
    </citation>
    <scope>NUCLEOTIDE SEQUENCE</scope>
    <source>
        <strain evidence="3">DSM 44838</strain>
    </source>
</reference>
<keyword evidence="2" id="KW-0812">Transmembrane</keyword>
<evidence type="ECO:0000313" key="3">
    <source>
        <dbReference type="EMBL" id="MCV7419282.1"/>
    </source>
</evidence>
<organism evidence="3 4">
    <name type="scientific">Mycobacterium yunnanensis</name>
    <dbReference type="NCBI Taxonomy" id="368477"/>
    <lineage>
        <taxon>Bacteria</taxon>
        <taxon>Bacillati</taxon>
        <taxon>Actinomycetota</taxon>
        <taxon>Actinomycetes</taxon>
        <taxon>Mycobacteriales</taxon>
        <taxon>Mycobacteriaceae</taxon>
        <taxon>Mycobacterium</taxon>
    </lineage>
</organism>
<dbReference type="Proteomes" id="UP001141629">
    <property type="component" value="Unassembled WGS sequence"/>
</dbReference>
<feature type="transmembrane region" description="Helical" evidence="2">
    <location>
        <begin position="45"/>
        <end position="69"/>
    </location>
</feature>
<dbReference type="Pfam" id="PF17270">
    <property type="entry name" value="DUF5336"/>
    <property type="match status" value="1"/>
</dbReference>
<feature type="compositionally biased region" description="Low complexity" evidence="1">
    <location>
        <begin position="212"/>
        <end position="233"/>
    </location>
</feature>
<dbReference type="InterPro" id="IPR035166">
    <property type="entry name" value="DUF5336"/>
</dbReference>
<keyword evidence="2" id="KW-0472">Membrane</keyword>
<feature type="compositionally biased region" description="Low complexity" evidence="1">
    <location>
        <begin position="186"/>
        <end position="203"/>
    </location>
</feature>
<evidence type="ECO:0000256" key="2">
    <source>
        <dbReference type="SAM" id="Phobius"/>
    </source>
</evidence>
<accession>A0A9X2YYQ3</accession>
<dbReference type="RefSeq" id="WP_263994027.1">
    <property type="nucleotide sequence ID" value="NZ_JACKVK010000001.1"/>
</dbReference>
<feature type="region of interest" description="Disordered" evidence="1">
    <location>
        <begin position="178"/>
        <end position="315"/>
    </location>
</feature>
<dbReference type="EMBL" id="JACKVK010000001">
    <property type="protein sequence ID" value="MCV7419282.1"/>
    <property type="molecule type" value="Genomic_DNA"/>
</dbReference>
<feature type="transmembrane region" description="Helical" evidence="2">
    <location>
        <begin position="117"/>
        <end position="138"/>
    </location>
</feature>
<keyword evidence="4" id="KW-1185">Reference proteome</keyword>
<feature type="transmembrane region" description="Helical" evidence="2">
    <location>
        <begin position="89"/>
        <end position="110"/>
    </location>
</feature>
<sequence length="315" mass="31966">MSYPSGPPGNSGYPSGPSAGQYSAPAQHYGQTPEAAPAGPSKLPVYLAAAVAVLGLFVYLANFGPVFTINAPNLPGFGPIGGSVSTTPIGITLATAVALVAALLAGASLLPKLGRSYTWVAILSVLALLIVLSQIVGLPSGVTFGWALYLIIVFSVLQVIAAVAALLLEAGVVSAPTPKPKYDQNPYGQYGAPGQYYGQPQGQHQHTAPLHQQGPGQRGGYPQPQYGGYPNNPTTGGFGAQPTSQPGGQQTPQSGQQTPQPGQQTGSHENGSPTPPTGFPAFGSPQGSLGSQPTQSFETQPPQQQAAPQSAPPPS</sequence>
<comment type="caution">
    <text evidence="3">The sequence shown here is derived from an EMBL/GenBank/DDBJ whole genome shotgun (WGS) entry which is preliminary data.</text>
</comment>
<evidence type="ECO:0000256" key="1">
    <source>
        <dbReference type="SAM" id="MobiDB-lite"/>
    </source>
</evidence>
<proteinExistence type="predicted"/>